<reference evidence="16 17" key="1">
    <citation type="submission" date="2023-11" db="EMBL/GenBank/DDBJ databases">
        <title>Halocaridina rubra genome assembly.</title>
        <authorList>
            <person name="Smith C."/>
        </authorList>
    </citation>
    <scope>NUCLEOTIDE SEQUENCE [LARGE SCALE GENOMIC DNA]</scope>
    <source>
        <strain evidence="16">EP-1</strain>
        <tissue evidence="16">Whole</tissue>
    </source>
</reference>
<name>A0AAN9ACN7_HALRR</name>
<evidence type="ECO:0000313" key="17">
    <source>
        <dbReference type="Proteomes" id="UP001381693"/>
    </source>
</evidence>
<feature type="domain" description="ATP-citrate synthase citrate-binding" evidence="14">
    <location>
        <begin position="165"/>
        <end position="258"/>
    </location>
</feature>
<dbReference type="Pfam" id="PF24948">
    <property type="entry name" value="Citrate_synth_N"/>
    <property type="match status" value="1"/>
</dbReference>
<evidence type="ECO:0000313" key="16">
    <source>
        <dbReference type="EMBL" id="KAK7083573.1"/>
    </source>
</evidence>
<dbReference type="InterPro" id="IPR056749">
    <property type="entry name" value="Citrate_synth_N"/>
</dbReference>
<dbReference type="PROSITE" id="PS01217">
    <property type="entry name" value="SUCCINYL_COA_LIG_3"/>
    <property type="match status" value="1"/>
</dbReference>
<dbReference type="AlphaFoldDB" id="A0AAN9ACN7"/>
<dbReference type="Gene3D" id="3.30.470.110">
    <property type="match status" value="1"/>
</dbReference>
<keyword evidence="9" id="KW-0547">Nucleotide-binding</keyword>
<comment type="catalytic activity">
    <reaction evidence="13">
        <text>oxaloacetate + acetyl-CoA + ADP + phosphate = citrate + ATP + CoA</text>
        <dbReference type="Rhea" id="RHEA:21160"/>
        <dbReference type="ChEBI" id="CHEBI:16452"/>
        <dbReference type="ChEBI" id="CHEBI:16947"/>
        <dbReference type="ChEBI" id="CHEBI:30616"/>
        <dbReference type="ChEBI" id="CHEBI:43474"/>
        <dbReference type="ChEBI" id="CHEBI:57287"/>
        <dbReference type="ChEBI" id="CHEBI:57288"/>
        <dbReference type="ChEBI" id="CHEBI:456216"/>
        <dbReference type="EC" id="2.3.3.8"/>
    </reaction>
</comment>
<comment type="caution">
    <text evidence="16">The sequence shown here is derived from an EMBL/GenBank/DDBJ whole genome shotgun (WGS) entry which is preliminary data.</text>
</comment>
<dbReference type="InterPro" id="IPR017866">
    <property type="entry name" value="Succ-CoA_synthase_bsu_CS"/>
</dbReference>
<evidence type="ECO:0000256" key="10">
    <source>
        <dbReference type="ARBA" id="ARBA00022840"/>
    </source>
</evidence>
<organism evidence="16 17">
    <name type="scientific">Halocaridina rubra</name>
    <name type="common">Hawaiian red shrimp</name>
    <dbReference type="NCBI Taxonomy" id="373956"/>
    <lineage>
        <taxon>Eukaryota</taxon>
        <taxon>Metazoa</taxon>
        <taxon>Ecdysozoa</taxon>
        <taxon>Arthropoda</taxon>
        <taxon>Crustacea</taxon>
        <taxon>Multicrustacea</taxon>
        <taxon>Malacostraca</taxon>
        <taxon>Eumalacostraca</taxon>
        <taxon>Eucarida</taxon>
        <taxon>Decapoda</taxon>
        <taxon>Pleocyemata</taxon>
        <taxon>Caridea</taxon>
        <taxon>Atyoidea</taxon>
        <taxon>Atyidae</taxon>
        <taxon>Halocaridina</taxon>
    </lineage>
</organism>
<comment type="similarity">
    <text evidence="2">In the C-terminal section; belongs to the succinate/malate CoA ligase alpha subunit family.</text>
</comment>
<keyword evidence="8" id="KW-0808">Transferase</keyword>
<evidence type="ECO:0000256" key="9">
    <source>
        <dbReference type="ARBA" id="ARBA00022741"/>
    </source>
</evidence>
<proteinExistence type="inferred from homology"/>
<dbReference type="GO" id="GO:0006629">
    <property type="term" value="P:lipid metabolic process"/>
    <property type="evidence" value="ECO:0007669"/>
    <property type="project" value="UniProtKB-KW"/>
</dbReference>
<dbReference type="GO" id="GO:0005739">
    <property type="term" value="C:mitochondrion"/>
    <property type="evidence" value="ECO:0007669"/>
    <property type="project" value="TreeGrafter"/>
</dbReference>
<keyword evidence="5" id="KW-0963">Cytoplasm</keyword>
<dbReference type="PANTHER" id="PTHR11815:SF10">
    <property type="entry name" value="SUCCINATE--COA LIGASE [GDP-FORMING] SUBUNIT BETA, MITOCHONDRIAL"/>
    <property type="match status" value="1"/>
</dbReference>
<dbReference type="Proteomes" id="UP001381693">
    <property type="component" value="Unassembled WGS sequence"/>
</dbReference>
<dbReference type="GO" id="GO:0004775">
    <property type="term" value="F:succinate-CoA ligase (ADP-forming) activity"/>
    <property type="evidence" value="ECO:0007669"/>
    <property type="project" value="TreeGrafter"/>
</dbReference>
<evidence type="ECO:0000259" key="15">
    <source>
        <dbReference type="Pfam" id="PF24948"/>
    </source>
</evidence>
<dbReference type="Pfam" id="PF16114">
    <property type="entry name" value="Citrate_bind"/>
    <property type="match status" value="2"/>
</dbReference>
<dbReference type="EC" id="2.3.3.8" evidence="4"/>
<evidence type="ECO:0000256" key="13">
    <source>
        <dbReference type="ARBA" id="ARBA00047593"/>
    </source>
</evidence>
<evidence type="ECO:0000256" key="3">
    <source>
        <dbReference type="ARBA" id="ARBA00010719"/>
    </source>
</evidence>
<gene>
    <name evidence="16" type="ORF">SK128_018121</name>
</gene>
<dbReference type="GO" id="GO:0006099">
    <property type="term" value="P:tricarboxylic acid cycle"/>
    <property type="evidence" value="ECO:0007669"/>
    <property type="project" value="TreeGrafter"/>
</dbReference>
<dbReference type="GO" id="GO:0005524">
    <property type="term" value="F:ATP binding"/>
    <property type="evidence" value="ECO:0007669"/>
    <property type="project" value="UniProtKB-KW"/>
</dbReference>
<dbReference type="PANTHER" id="PTHR11815">
    <property type="entry name" value="SUCCINYL-COA SYNTHETASE BETA CHAIN"/>
    <property type="match status" value="1"/>
</dbReference>
<evidence type="ECO:0000256" key="1">
    <source>
        <dbReference type="ARBA" id="ARBA00004496"/>
    </source>
</evidence>
<evidence type="ECO:0000256" key="8">
    <source>
        <dbReference type="ARBA" id="ARBA00022679"/>
    </source>
</evidence>
<keyword evidence="11" id="KW-0443">Lipid metabolism</keyword>
<evidence type="ECO:0000256" key="4">
    <source>
        <dbReference type="ARBA" id="ARBA00012639"/>
    </source>
</evidence>
<evidence type="ECO:0000256" key="11">
    <source>
        <dbReference type="ARBA" id="ARBA00023098"/>
    </source>
</evidence>
<evidence type="ECO:0000259" key="14">
    <source>
        <dbReference type="Pfam" id="PF16114"/>
    </source>
</evidence>
<comment type="subcellular location">
    <subcellularLocation>
        <location evidence="1">Cytoplasm</location>
    </subcellularLocation>
</comment>
<evidence type="ECO:0000256" key="6">
    <source>
        <dbReference type="ARBA" id="ARBA00022516"/>
    </source>
</evidence>
<dbReference type="InterPro" id="IPR032263">
    <property type="entry name" value="Citrate-bd"/>
</dbReference>
<dbReference type="GO" id="GO:0006104">
    <property type="term" value="P:succinyl-CoA metabolic process"/>
    <property type="evidence" value="ECO:0007669"/>
    <property type="project" value="TreeGrafter"/>
</dbReference>
<keyword evidence="6" id="KW-0444">Lipid biosynthesis</keyword>
<dbReference type="SUPFAM" id="SSF52210">
    <property type="entry name" value="Succinyl-CoA synthetase domains"/>
    <property type="match status" value="1"/>
</dbReference>
<protein>
    <recommendedName>
        <fullName evidence="4">ATP citrate synthase</fullName>
        <ecNumber evidence="4">2.3.3.8</ecNumber>
    </recommendedName>
</protein>
<keyword evidence="17" id="KW-1185">Reference proteome</keyword>
<evidence type="ECO:0000256" key="7">
    <source>
        <dbReference type="ARBA" id="ARBA00022553"/>
    </source>
</evidence>
<accession>A0AAN9ACN7</accession>
<dbReference type="GO" id="GO:0042709">
    <property type="term" value="C:succinate-CoA ligase complex"/>
    <property type="evidence" value="ECO:0007669"/>
    <property type="project" value="TreeGrafter"/>
</dbReference>
<evidence type="ECO:0000256" key="2">
    <source>
        <dbReference type="ARBA" id="ARBA00005899"/>
    </source>
</evidence>
<keyword evidence="10" id="KW-0067">ATP-binding</keyword>
<evidence type="ECO:0000256" key="5">
    <source>
        <dbReference type="ARBA" id="ARBA00022490"/>
    </source>
</evidence>
<dbReference type="EMBL" id="JAXCGZ010002801">
    <property type="protein sequence ID" value="KAK7083573.1"/>
    <property type="molecule type" value="Genomic_DNA"/>
</dbReference>
<dbReference type="GO" id="GO:0003878">
    <property type="term" value="F:ATP citrate synthase activity"/>
    <property type="evidence" value="ECO:0007669"/>
    <property type="project" value="UniProtKB-EC"/>
</dbReference>
<evidence type="ECO:0000256" key="12">
    <source>
        <dbReference type="ARBA" id="ARBA00023315"/>
    </source>
</evidence>
<keyword evidence="12" id="KW-0012">Acyltransferase</keyword>
<dbReference type="InterPro" id="IPR016102">
    <property type="entry name" value="Succinyl-CoA_synth-like"/>
</dbReference>
<sequence length="350" mass="38965">MARGQIFKERHKLGGVGKAVGKLRNFIIEPFIPHDQSDEAYVCIYSHRHGDTILFTHEGGVDIGDVEAKAFKLDLAIEEVPSEEQIKEKLLTHVDSSRKERAATFIKALYDQYVDLYFTYLEINPLVITAKDIYILDLAAKLDATAEFMCKAKWGDIDYPPPFGRDALAEEAFIADLDAKSGASLKLTILNEKGRIWTMVAGGGASVIYSDTICELGGASELANYGEYSGAPSEQQTYEYAKTILTLMTKEKHPNGKVPNLSHLFSHTKRMCIDIGYKFCSRCQYVLSIKILIIGGGIANFTNVAATFKGIVRALQQYQAKLVDGKVSIFVRRAGPNYQEGLRYVFFLCN</sequence>
<keyword evidence="7" id="KW-0597">Phosphoprotein</keyword>
<feature type="domain" description="ATP-citrate synthase citrate-binding" evidence="14">
    <location>
        <begin position="290"/>
        <end position="344"/>
    </location>
</feature>
<dbReference type="Gene3D" id="3.40.50.261">
    <property type="entry name" value="Succinyl-CoA synthetase domains"/>
    <property type="match status" value="2"/>
</dbReference>
<feature type="domain" description="ATP-citrate synthase ATP-grasp" evidence="15">
    <location>
        <begin position="11"/>
        <end position="154"/>
    </location>
</feature>
<comment type="similarity">
    <text evidence="3">In the N-terminal section; belongs to the succinate/malate CoA ligase beta subunit family.</text>
</comment>
<dbReference type="SUPFAM" id="SSF56059">
    <property type="entry name" value="Glutathione synthetase ATP-binding domain-like"/>
    <property type="match status" value="1"/>
</dbReference>